<accession>A0A6J4JXC6</accession>
<protein>
    <submittedName>
        <fullName evidence="2">Uncharacterized protein</fullName>
    </submittedName>
</protein>
<evidence type="ECO:0000256" key="1">
    <source>
        <dbReference type="SAM" id="MobiDB-lite"/>
    </source>
</evidence>
<feature type="compositionally biased region" description="Low complexity" evidence="1">
    <location>
        <begin position="28"/>
        <end position="38"/>
    </location>
</feature>
<name>A0A6J4JXC6_9BACT</name>
<proteinExistence type="predicted"/>
<feature type="region of interest" description="Disordered" evidence="1">
    <location>
        <begin position="28"/>
        <end position="130"/>
    </location>
</feature>
<reference evidence="2" key="1">
    <citation type="submission" date="2020-02" db="EMBL/GenBank/DDBJ databases">
        <authorList>
            <person name="Meier V. D."/>
        </authorList>
    </citation>
    <scope>NUCLEOTIDE SEQUENCE</scope>
    <source>
        <strain evidence="2">AVDCRST_MAG11</strain>
    </source>
</reference>
<feature type="non-terminal residue" evidence="2">
    <location>
        <position position="1"/>
    </location>
</feature>
<sequence>AAPKAGRITVRAPRTVPADSGVVVADRAGAAAGTSATTKPTFPNRTTSPRASGLRSTRAPFTNVPLLEPRSCTSTPASPATSSACRRETVESTTGASLVGARPTTSDAPGRSSIVWPPSTAVRRMGIAKS</sequence>
<dbReference type="AlphaFoldDB" id="A0A6J4JXC6"/>
<organism evidence="2">
    <name type="scientific">uncultured Gemmatimonadaceae bacterium</name>
    <dbReference type="NCBI Taxonomy" id="246130"/>
    <lineage>
        <taxon>Bacteria</taxon>
        <taxon>Pseudomonadati</taxon>
        <taxon>Gemmatimonadota</taxon>
        <taxon>Gemmatimonadia</taxon>
        <taxon>Gemmatimonadales</taxon>
        <taxon>Gemmatimonadaceae</taxon>
        <taxon>environmental samples</taxon>
    </lineage>
</organism>
<gene>
    <name evidence="2" type="ORF">AVDCRST_MAG11-63</name>
</gene>
<dbReference type="EMBL" id="CADCTU010000015">
    <property type="protein sequence ID" value="CAA9290204.1"/>
    <property type="molecule type" value="Genomic_DNA"/>
</dbReference>
<feature type="compositionally biased region" description="Low complexity" evidence="1">
    <location>
        <begin position="69"/>
        <end position="84"/>
    </location>
</feature>
<feature type="compositionally biased region" description="Polar residues" evidence="1">
    <location>
        <begin position="39"/>
        <end position="50"/>
    </location>
</feature>
<evidence type="ECO:0000313" key="2">
    <source>
        <dbReference type="EMBL" id="CAA9290204.1"/>
    </source>
</evidence>